<proteinExistence type="predicted"/>
<dbReference type="RefSeq" id="WP_264429238.1">
    <property type="nucleotide sequence ID" value="NZ_JAOSHO010000244.1"/>
</dbReference>
<protein>
    <submittedName>
        <fullName evidence="1">Uncharacterized protein</fullName>
    </submittedName>
</protein>
<accession>A0ABT3FAP0</accession>
<dbReference type="Proteomes" id="UP001061999">
    <property type="component" value="Unassembled WGS sequence"/>
</dbReference>
<evidence type="ECO:0000313" key="1">
    <source>
        <dbReference type="EMBL" id="MCW1246117.1"/>
    </source>
</evidence>
<dbReference type="EMBL" id="JAOSHO010000244">
    <property type="protein sequence ID" value="MCW1246117.1"/>
    <property type="molecule type" value="Genomic_DNA"/>
</dbReference>
<keyword evidence="2" id="KW-1185">Reference proteome</keyword>
<organism evidence="1 2">
    <name type="scientific">Pseudomonas agronomica</name>
    <dbReference type="NCBI Taxonomy" id="2979328"/>
    <lineage>
        <taxon>Bacteria</taxon>
        <taxon>Pseudomonadati</taxon>
        <taxon>Pseudomonadota</taxon>
        <taxon>Gammaproteobacteria</taxon>
        <taxon>Pseudomonadales</taxon>
        <taxon>Pseudomonadaceae</taxon>
        <taxon>Pseudomonas</taxon>
    </lineage>
</organism>
<sequence length="292" mass="33521">MNEFGYAFTKEQRRALDRYIYFLCTLRSVFEKIPVVFERRRAAGHQVTALAADSRLNYAYFNGVSLLALDSNVNEIKALSSAHGKELNLLRQEAQEITARTSRREPLVEVDFNLFSFSRAERWILSPPKHTEDLIHELYLRFIRVRSAIRQLVFKFAEINQESFGVNAVFRKAMDHRSCHCHAQPTVAQVLFQEASTTPPWDLAFTSEDASGRAAEYEADIASLFNTFSNLNSHMGLLAQALYQGVDSMVLELQRASYAQSLGELNLRLNTASRTFDECMTLLDEFERWLRT</sequence>
<evidence type="ECO:0000313" key="2">
    <source>
        <dbReference type="Proteomes" id="UP001061999"/>
    </source>
</evidence>
<comment type="caution">
    <text evidence="1">The sequence shown here is derived from an EMBL/GenBank/DDBJ whole genome shotgun (WGS) entry which is preliminary data.</text>
</comment>
<reference evidence="1" key="1">
    <citation type="submission" date="2022-07" db="EMBL/GenBank/DDBJ databases">
        <title>Pseudomonas agronomica sp. nov.: a novel bacterium with biotechnological application in the synthesis of biofertilizers from valorized agricultural residues.</title>
        <authorList>
            <person name="Robas M."/>
            <person name="Fernandez V.M."/>
            <person name="Luna L."/>
            <person name="Provanza A."/>
            <person name="Jimenez P.A."/>
        </authorList>
    </citation>
    <scope>NUCLEOTIDE SEQUENCE</scope>
    <source>
        <strain evidence="1">SAICEU22T</strain>
    </source>
</reference>
<name>A0ABT3FAP0_9PSED</name>
<gene>
    <name evidence="1" type="ORF">OC610_17010</name>
</gene>